<evidence type="ECO:0000313" key="2">
    <source>
        <dbReference type="EMBL" id="CAI9156692.1"/>
    </source>
</evidence>
<keyword evidence="1" id="KW-0812">Transmembrane</keyword>
<reference evidence="2" key="1">
    <citation type="submission" date="2023-04" db="EMBL/GenBank/DDBJ databases">
        <authorList>
            <consortium name="ELIXIR-Norway"/>
        </authorList>
    </citation>
    <scope>NUCLEOTIDE SEQUENCE [LARGE SCALE GENOMIC DNA]</scope>
</reference>
<organism evidence="2 3">
    <name type="scientific">Rangifer tarandus platyrhynchus</name>
    <name type="common">Svalbard reindeer</name>
    <dbReference type="NCBI Taxonomy" id="3082113"/>
    <lineage>
        <taxon>Eukaryota</taxon>
        <taxon>Metazoa</taxon>
        <taxon>Chordata</taxon>
        <taxon>Craniata</taxon>
        <taxon>Vertebrata</taxon>
        <taxon>Euteleostomi</taxon>
        <taxon>Mammalia</taxon>
        <taxon>Eutheria</taxon>
        <taxon>Laurasiatheria</taxon>
        <taxon>Artiodactyla</taxon>
        <taxon>Ruminantia</taxon>
        <taxon>Pecora</taxon>
        <taxon>Cervidae</taxon>
        <taxon>Odocoileinae</taxon>
        <taxon>Rangifer</taxon>
    </lineage>
</organism>
<accession>A0ABN8Y534</accession>
<keyword evidence="1" id="KW-0472">Membrane</keyword>
<name>A0ABN8Y534_RANTA</name>
<protein>
    <submittedName>
        <fullName evidence="2">Uncharacterized protein</fullName>
    </submittedName>
</protein>
<dbReference type="Proteomes" id="UP001176941">
    <property type="component" value="Chromosome 14"/>
</dbReference>
<gene>
    <name evidence="2" type="ORF">MRATA1EN1_LOCUS5654</name>
</gene>
<proteinExistence type="predicted"/>
<dbReference type="EMBL" id="OX459950">
    <property type="protein sequence ID" value="CAI9156692.1"/>
    <property type="molecule type" value="Genomic_DNA"/>
</dbReference>
<sequence length="129" mass="13608">MPGAPASDSYTKQITDLHLRLTGSLGGGLHSSAALLGMLLAAALYGGCGMAPAFARSPCSVWVLGCSEGLVLPYASGTRVDAMLFPRHERQKIRLEGSRLGGLTYNLGDVRDGSHIRSWWEDSLGGFTA</sequence>
<keyword evidence="3" id="KW-1185">Reference proteome</keyword>
<evidence type="ECO:0000313" key="3">
    <source>
        <dbReference type="Proteomes" id="UP001176941"/>
    </source>
</evidence>
<keyword evidence="1" id="KW-1133">Transmembrane helix</keyword>
<evidence type="ECO:0000256" key="1">
    <source>
        <dbReference type="SAM" id="Phobius"/>
    </source>
</evidence>
<feature type="transmembrane region" description="Helical" evidence="1">
    <location>
        <begin position="29"/>
        <end position="48"/>
    </location>
</feature>